<dbReference type="STRING" id="431595.K3X045"/>
<dbReference type="InterPro" id="IPR009057">
    <property type="entry name" value="Homeodomain-like_sf"/>
</dbReference>
<dbReference type="PANTHER" id="PTHR19303:SF57">
    <property type="entry name" value="HTH CENPB-TYPE DOMAIN-CONTAINING PROTEIN"/>
    <property type="match status" value="1"/>
</dbReference>
<dbReference type="InParanoid" id="K3X045"/>
<dbReference type="OMA" id="NGWYYRF"/>
<dbReference type="GO" id="GO:0003677">
    <property type="term" value="F:DNA binding"/>
    <property type="evidence" value="ECO:0007669"/>
    <property type="project" value="UniProtKB-KW"/>
</dbReference>
<dbReference type="InterPro" id="IPR050863">
    <property type="entry name" value="CenT-Element_Derived"/>
</dbReference>
<dbReference type="AlphaFoldDB" id="K3X045"/>
<dbReference type="EMBL" id="GL376596">
    <property type="status" value="NOT_ANNOTATED_CDS"/>
    <property type="molecule type" value="Genomic_DNA"/>
</dbReference>
<dbReference type="InterPro" id="IPR006600">
    <property type="entry name" value="HTH_CenpB_DNA-bd_dom"/>
</dbReference>
<feature type="region of interest" description="Disordered" evidence="2">
    <location>
        <begin position="264"/>
        <end position="289"/>
    </location>
</feature>
<reference evidence="5" key="1">
    <citation type="journal article" date="2010" name="Genome Biol.">
        <title>Genome sequence of the necrotrophic plant pathogen Pythium ultimum reveals original pathogenicity mechanisms and effector repertoire.</title>
        <authorList>
            <person name="Levesque C.A."/>
            <person name="Brouwer H."/>
            <person name="Cano L."/>
            <person name="Hamilton J.P."/>
            <person name="Holt C."/>
            <person name="Huitema E."/>
            <person name="Raffaele S."/>
            <person name="Robideau G.P."/>
            <person name="Thines M."/>
            <person name="Win J."/>
            <person name="Zerillo M.M."/>
            <person name="Beakes G.W."/>
            <person name="Boore J.L."/>
            <person name="Busam D."/>
            <person name="Dumas B."/>
            <person name="Ferriera S."/>
            <person name="Fuerstenberg S.I."/>
            <person name="Gachon C.M."/>
            <person name="Gaulin E."/>
            <person name="Govers F."/>
            <person name="Grenville-Briggs L."/>
            <person name="Horner N."/>
            <person name="Hostetler J."/>
            <person name="Jiang R.H."/>
            <person name="Johnson J."/>
            <person name="Krajaejun T."/>
            <person name="Lin H."/>
            <person name="Meijer H.J."/>
            <person name="Moore B."/>
            <person name="Morris P."/>
            <person name="Phuntmart V."/>
            <person name="Puiu D."/>
            <person name="Shetty J."/>
            <person name="Stajich J.E."/>
            <person name="Tripathy S."/>
            <person name="Wawra S."/>
            <person name="van West P."/>
            <person name="Whitty B.R."/>
            <person name="Coutinho P.M."/>
            <person name="Henrissat B."/>
            <person name="Martin F."/>
            <person name="Thomas P.D."/>
            <person name="Tyler B.M."/>
            <person name="De Vries R.P."/>
            <person name="Kamoun S."/>
            <person name="Yandell M."/>
            <person name="Tisserat N."/>
            <person name="Buell C.R."/>
        </authorList>
    </citation>
    <scope>NUCLEOTIDE SEQUENCE</scope>
    <source>
        <strain evidence="5">DAOM:BR144</strain>
    </source>
</reference>
<dbReference type="HOGENOM" id="CLU_014440_0_0_1"/>
<reference evidence="4" key="3">
    <citation type="submission" date="2015-02" db="UniProtKB">
        <authorList>
            <consortium name="EnsemblProtists"/>
        </authorList>
    </citation>
    <scope>IDENTIFICATION</scope>
    <source>
        <strain evidence="4">DAOM BR144</strain>
    </source>
</reference>
<keyword evidence="1" id="KW-0238">DNA-binding</keyword>
<evidence type="ECO:0000256" key="1">
    <source>
        <dbReference type="ARBA" id="ARBA00023125"/>
    </source>
</evidence>
<feature type="region of interest" description="Disordered" evidence="2">
    <location>
        <begin position="670"/>
        <end position="692"/>
    </location>
</feature>
<dbReference type="PANTHER" id="PTHR19303">
    <property type="entry name" value="TRANSPOSON"/>
    <property type="match status" value="1"/>
</dbReference>
<dbReference type="GO" id="GO:0005634">
    <property type="term" value="C:nucleus"/>
    <property type="evidence" value="ECO:0007669"/>
    <property type="project" value="TreeGrafter"/>
</dbReference>
<dbReference type="InterPro" id="IPR004875">
    <property type="entry name" value="DDE_SF_endonuclease_dom"/>
</dbReference>
<sequence>MAGKGRGKRLTDSERMEIIARLEDKTTPLSRAKCARIYGVTPAAISKLMKVSQTVKKRYSDAGADAGHLRDKRQRGGFSKNMCFEDELYKWICSIRARKIPLLVAHVQQKAKLLASKHHMNDDFKASNGWYYRFCARYGLAPGSLHAGGGSTGGVSNDNCAVVASNVINSGITNGTERLTGDDCNGVAATLRMNVAGGRNDGNDDERATNNDMKNHVAWSDDPETSEQMSALQATVKQYGPEFVYSLSEARLFYRLLPAQLDPVRGDESSCAHKGTNDDGTDENKDSSKGNTERVLVLVCANGTGTHKIPLLVVGKHARPSCFVAATVTPHGHHQFENHASLLMQTGDTKYFSQREVWCDNQTFQYWCTNVFLPAIQQHTTQRVLLLMDNPGGNLEKCEHPAMNTYFLPTRAGNVSGNTLLQVGGPNSQSKHTHAAQFQPMQHGVIRELKRRYKIAVFQEMLSFYEKSDEERYRLLQRALKRPQGAAGIAFGRLPHVLDAMRLLSDVWRAIPIELLRSGWVRSSLYAEGFPDVNLDSHHPDISDDTIVHELCAMLRKVRAVDELHGLPKEIRLWMYADDDSSERMQQELLHDVQRLLQEEEEEIKLSGGGNGEPDAKAVPHPPLMGSSNVGGCAFEVPVLHPMPTTHLQHPDMPPPMYIDHTNMMHYGYHQQQHAHQHPFPPQQQQQQHGSPALLREKRKTINFVFRALSNAEEALDSADVAEYFGDDATNEAAGALQAVLRRLRRVQRGKQSSLPAPAAATADADAARSGDNGANDSGATAAHSYFYGGALR</sequence>
<accession>K3X045</accession>
<dbReference type="Gene3D" id="1.10.10.60">
    <property type="entry name" value="Homeodomain-like"/>
    <property type="match status" value="1"/>
</dbReference>
<proteinExistence type="predicted"/>
<organism evidence="4 5">
    <name type="scientific">Globisporangium ultimum (strain ATCC 200006 / CBS 805.95 / DAOM BR144)</name>
    <name type="common">Pythium ultimum</name>
    <dbReference type="NCBI Taxonomy" id="431595"/>
    <lineage>
        <taxon>Eukaryota</taxon>
        <taxon>Sar</taxon>
        <taxon>Stramenopiles</taxon>
        <taxon>Oomycota</taxon>
        <taxon>Peronosporomycetes</taxon>
        <taxon>Pythiales</taxon>
        <taxon>Pythiaceae</taxon>
        <taxon>Globisporangium</taxon>
    </lineage>
</organism>
<keyword evidence="5" id="KW-1185">Reference proteome</keyword>
<protein>
    <recommendedName>
        <fullName evidence="3">HTH CENPB-type domain-containing protein</fullName>
    </recommendedName>
</protein>
<dbReference type="EnsemblProtists" id="PYU1_T010594">
    <property type="protein sequence ID" value="PYU1_T010594"/>
    <property type="gene ID" value="PYU1_G010571"/>
</dbReference>
<feature type="region of interest" description="Disordered" evidence="2">
    <location>
        <begin position="749"/>
        <end position="780"/>
    </location>
</feature>
<dbReference type="Pfam" id="PF03221">
    <property type="entry name" value="HTH_Tnp_Tc5"/>
    <property type="match status" value="1"/>
</dbReference>
<evidence type="ECO:0000313" key="5">
    <source>
        <dbReference type="Proteomes" id="UP000019132"/>
    </source>
</evidence>
<evidence type="ECO:0000256" key="2">
    <source>
        <dbReference type="SAM" id="MobiDB-lite"/>
    </source>
</evidence>
<dbReference type="Pfam" id="PF03184">
    <property type="entry name" value="DDE_1"/>
    <property type="match status" value="1"/>
</dbReference>
<dbReference type="SMART" id="SM00674">
    <property type="entry name" value="CENPB"/>
    <property type="match status" value="1"/>
</dbReference>
<dbReference type="PROSITE" id="PS51253">
    <property type="entry name" value="HTH_CENPB"/>
    <property type="match status" value="1"/>
</dbReference>
<dbReference type="eggNOG" id="KOG3105">
    <property type="taxonomic scope" value="Eukaryota"/>
</dbReference>
<reference evidence="5" key="2">
    <citation type="submission" date="2010-04" db="EMBL/GenBank/DDBJ databases">
        <authorList>
            <person name="Buell R."/>
            <person name="Hamilton J."/>
            <person name="Hostetler J."/>
        </authorList>
    </citation>
    <scope>NUCLEOTIDE SEQUENCE [LARGE SCALE GENOMIC DNA]</scope>
    <source>
        <strain evidence="5">DAOM:BR144</strain>
    </source>
</reference>
<feature type="compositionally biased region" description="Low complexity" evidence="2">
    <location>
        <begin position="756"/>
        <end position="765"/>
    </location>
</feature>
<feature type="domain" description="HTH CENPB-type" evidence="3">
    <location>
        <begin position="72"/>
        <end position="144"/>
    </location>
</feature>
<name>K3X045_GLOUD</name>
<dbReference type="VEuPathDB" id="FungiDB:PYU1_G010571"/>
<dbReference type="Proteomes" id="UP000019132">
    <property type="component" value="Unassembled WGS sequence"/>
</dbReference>
<evidence type="ECO:0000313" key="4">
    <source>
        <dbReference type="EnsemblProtists" id="PYU1_T010594"/>
    </source>
</evidence>
<dbReference type="SUPFAM" id="SSF46689">
    <property type="entry name" value="Homeodomain-like"/>
    <property type="match status" value="1"/>
</dbReference>
<evidence type="ECO:0000259" key="3">
    <source>
        <dbReference type="PROSITE" id="PS51253"/>
    </source>
</evidence>